<evidence type="ECO:0000313" key="1">
    <source>
        <dbReference type="EMBL" id="EUC27204.1"/>
    </source>
</evidence>
<feature type="non-terminal residue" evidence="1">
    <location>
        <position position="1"/>
    </location>
</feature>
<dbReference type="OrthoDB" id="5425374at2759"/>
<name>W6XWV1_COCC2</name>
<dbReference type="HOGENOM" id="CLU_2873727_0_0_1"/>
<dbReference type="AlphaFoldDB" id="W6XWV1"/>
<evidence type="ECO:0000313" key="2">
    <source>
        <dbReference type="Proteomes" id="UP000053841"/>
    </source>
</evidence>
<feature type="non-terminal residue" evidence="1">
    <location>
        <position position="64"/>
    </location>
</feature>
<sequence>LPGSWISNLAAVTWAERVSLRRPLGYSPAQLVLGQNPVLPIELVAPTWQSLPWSEVRSQADLIA</sequence>
<dbReference type="GeneID" id="19150570"/>
<keyword evidence="2" id="KW-1185">Reference proteome</keyword>
<accession>W6XWV1</accession>
<proteinExistence type="predicted"/>
<protein>
    <submittedName>
        <fullName evidence="1">Uncharacterized protein</fullName>
    </submittedName>
</protein>
<dbReference type="KEGG" id="bze:COCCADRAFT_68148"/>
<dbReference type="EMBL" id="KI964981">
    <property type="protein sequence ID" value="EUC27204.1"/>
    <property type="molecule type" value="Genomic_DNA"/>
</dbReference>
<reference evidence="1 2" key="1">
    <citation type="journal article" date="2013" name="PLoS Genet.">
        <title>Comparative genome structure, secondary metabolite, and effector coding capacity across Cochliobolus pathogens.</title>
        <authorList>
            <person name="Condon B.J."/>
            <person name="Leng Y."/>
            <person name="Wu D."/>
            <person name="Bushley K.E."/>
            <person name="Ohm R.A."/>
            <person name="Otillar R."/>
            <person name="Martin J."/>
            <person name="Schackwitz W."/>
            <person name="Grimwood J."/>
            <person name="MohdZainudin N."/>
            <person name="Xue C."/>
            <person name="Wang R."/>
            <person name="Manning V.A."/>
            <person name="Dhillon B."/>
            <person name="Tu Z.J."/>
            <person name="Steffenson B.J."/>
            <person name="Salamov A."/>
            <person name="Sun H."/>
            <person name="Lowry S."/>
            <person name="LaButti K."/>
            <person name="Han J."/>
            <person name="Copeland A."/>
            <person name="Lindquist E."/>
            <person name="Barry K."/>
            <person name="Schmutz J."/>
            <person name="Baker S.E."/>
            <person name="Ciuffetti L.M."/>
            <person name="Grigoriev I.V."/>
            <person name="Zhong S."/>
            <person name="Turgeon B.G."/>
        </authorList>
    </citation>
    <scope>NUCLEOTIDE SEQUENCE [LARGE SCALE GENOMIC DNA]</scope>
    <source>
        <strain evidence="1 2">26-R-13</strain>
    </source>
</reference>
<gene>
    <name evidence="1" type="ORF">COCCADRAFT_68148</name>
</gene>
<dbReference type="Proteomes" id="UP000053841">
    <property type="component" value="Unassembled WGS sequence"/>
</dbReference>
<dbReference type="RefSeq" id="XP_007718488.1">
    <property type="nucleotide sequence ID" value="XM_007720298.1"/>
</dbReference>
<organism evidence="1 2">
    <name type="scientific">Cochliobolus carbonum (strain 26-R-13)</name>
    <name type="common">Maize leaf spot fungus</name>
    <name type="synonym">Bipolaris zeicola</name>
    <dbReference type="NCBI Taxonomy" id="930089"/>
    <lineage>
        <taxon>Eukaryota</taxon>
        <taxon>Fungi</taxon>
        <taxon>Dikarya</taxon>
        <taxon>Ascomycota</taxon>
        <taxon>Pezizomycotina</taxon>
        <taxon>Dothideomycetes</taxon>
        <taxon>Pleosporomycetidae</taxon>
        <taxon>Pleosporales</taxon>
        <taxon>Pleosporineae</taxon>
        <taxon>Pleosporaceae</taxon>
        <taxon>Bipolaris</taxon>
    </lineage>
</organism>